<dbReference type="Gene3D" id="1.10.8.60">
    <property type="match status" value="1"/>
</dbReference>
<evidence type="ECO:0000313" key="2">
    <source>
        <dbReference type="EMBL" id="CVK32950.1"/>
    </source>
</evidence>
<organism evidence="2 3">
    <name type="scientific">Methanoculleus bourgensis</name>
    <dbReference type="NCBI Taxonomy" id="83986"/>
    <lineage>
        <taxon>Archaea</taxon>
        <taxon>Methanobacteriati</taxon>
        <taxon>Methanobacteriota</taxon>
        <taxon>Stenosarchaea group</taxon>
        <taxon>Methanomicrobia</taxon>
        <taxon>Methanomicrobiales</taxon>
        <taxon>Methanomicrobiaceae</taxon>
        <taxon>Methanoculleus</taxon>
    </lineage>
</organism>
<proteinExistence type="predicted"/>
<evidence type="ECO:0000259" key="1">
    <source>
        <dbReference type="Pfam" id="PF17862"/>
    </source>
</evidence>
<dbReference type="Proteomes" id="UP000069850">
    <property type="component" value="Chromosome 1"/>
</dbReference>
<dbReference type="RefSeq" id="WP_394326542.1">
    <property type="nucleotide sequence ID" value="NZ_LT158599.1"/>
</dbReference>
<sequence>MLAAGTDGHVSVEDMRTRRATIATINDEGLQRYLRRKKIVDLLVQNEMNLDDPVRDRLLKEIATGTEGFVGSDLDGLCREAAMLAMREGAPLVNSSHFDRAREKVHATMNERVRQYYAKVQQHFKGGLPKEVQPPEYQ</sequence>
<dbReference type="EMBL" id="LT158599">
    <property type="protein sequence ID" value="CVK32950.1"/>
    <property type="molecule type" value="Genomic_DNA"/>
</dbReference>
<name>A0A0X3BM13_9EURY</name>
<dbReference type="SUPFAM" id="SSF52540">
    <property type="entry name" value="P-loop containing nucleoside triphosphate hydrolases"/>
    <property type="match status" value="1"/>
</dbReference>
<feature type="domain" description="AAA ATPase AAA+ lid" evidence="1">
    <location>
        <begin position="59"/>
        <end position="99"/>
    </location>
</feature>
<protein>
    <recommendedName>
        <fullName evidence="1">AAA ATPase AAA+ lid domain-containing protein</fullName>
    </recommendedName>
</protein>
<reference evidence="2 3" key="1">
    <citation type="submission" date="2016-01" db="EMBL/GenBank/DDBJ databases">
        <authorList>
            <person name="Manzoor S."/>
        </authorList>
    </citation>
    <scope>NUCLEOTIDE SEQUENCE [LARGE SCALE GENOMIC DNA]</scope>
    <source>
        <strain evidence="2">Methanoculleus sp MAB1</strain>
    </source>
</reference>
<gene>
    <name evidence="2" type="ORF">MMAB1_1737</name>
</gene>
<dbReference type="Pfam" id="PF17862">
    <property type="entry name" value="AAA_lid_3"/>
    <property type="match status" value="1"/>
</dbReference>
<evidence type="ECO:0000313" key="3">
    <source>
        <dbReference type="Proteomes" id="UP000069850"/>
    </source>
</evidence>
<dbReference type="InterPro" id="IPR041569">
    <property type="entry name" value="AAA_lid_3"/>
</dbReference>
<dbReference type="InterPro" id="IPR027417">
    <property type="entry name" value="P-loop_NTPase"/>
</dbReference>
<dbReference type="KEGG" id="mema:MMAB1_1737"/>
<dbReference type="GeneID" id="95971548"/>
<dbReference type="AlphaFoldDB" id="A0A0X3BM13"/>
<accession>A0A0X3BM13</accession>